<dbReference type="Gene3D" id="3.30.60.90">
    <property type="match status" value="2"/>
</dbReference>
<dbReference type="CDD" id="cd02338">
    <property type="entry name" value="ZZ_PCMF_like"/>
    <property type="match status" value="1"/>
</dbReference>
<sequence>MNIINDVNVHDIYPSHSITLTLNTERFVLVGKKLKIDKVDSTYENHGLLRRLYAKQMLSELSAFPEKNKKRILDIGLKYSLVSNFISILVLETLQQHIEHKIYPHQSRRKLYNDYITCQNNKKQEELTKNQSKLSAVLNLWQTLCKEEENSHYRSSYSRRRLSDGNLAATNTGSNTQTITLQNWDPQTPYMNKIKSSTSLQTAYQIYLNERQSYSKSPSFYFDVASYFFLQAHSSNSKQSSIDAFNQYYAQSNYNISNEYQYFGLRILTNVLELELESVQLLRTVAYKLVELGLYNLTENIFRHIVNLRSDEPQSFRDLALLLQESNSETKNLIEISDLFKKVIFGEWDNRYSEIEVTTLHELNYFVFQFHHQQQILNSIDNRLIRHLPVDLRIVMVWDTNDTDVDLHVIEPTGEECYYSHKNTAIGGMISRDFTTGYGPEEYLVRKAVKGIYTVRAKYFANHQQSLTGATTIMVHIYKYYGQSNQQKEIVTLRLNSNQEMIDVCKVNFNDDIQQISNNTVTNNQHLNTNIHSRITCDGCDMSPIIGDRYKCLFCPNIDFCQSCKSVSRTNYDSNHQYNHPLLCIKDTNEYPKSVYLNNRTKINHKDKQCNSCFMKPIIGIRYKCACGINLCEKCEFMGLHDTDHRRTKIVKSE</sequence>
<dbReference type="SUPFAM" id="SSF57850">
    <property type="entry name" value="RING/U-box"/>
    <property type="match status" value="2"/>
</dbReference>
<dbReference type="Pfam" id="PF09906">
    <property type="entry name" value="DUF2135"/>
    <property type="match status" value="1"/>
</dbReference>
<proteinExistence type="predicted"/>
<evidence type="ECO:0000313" key="7">
    <source>
        <dbReference type="Proteomes" id="UP000663864"/>
    </source>
</evidence>
<dbReference type="InterPro" id="IPR000433">
    <property type="entry name" value="Znf_ZZ"/>
</dbReference>
<evidence type="ECO:0000256" key="1">
    <source>
        <dbReference type="ARBA" id="ARBA00022723"/>
    </source>
</evidence>
<dbReference type="AlphaFoldDB" id="A0A815PFK5"/>
<feature type="domain" description="ZZ-type" evidence="5">
    <location>
        <begin position="532"/>
        <end position="590"/>
    </location>
</feature>
<dbReference type="EMBL" id="CAJNOT010004878">
    <property type="protein sequence ID" value="CAF1448242.1"/>
    <property type="molecule type" value="Genomic_DNA"/>
</dbReference>
<evidence type="ECO:0000259" key="5">
    <source>
        <dbReference type="PROSITE" id="PS50135"/>
    </source>
</evidence>
<evidence type="ECO:0000256" key="3">
    <source>
        <dbReference type="ARBA" id="ARBA00022833"/>
    </source>
</evidence>
<keyword evidence="3" id="KW-0862">Zinc</keyword>
<accession>A0A815PFK5</accession>
<comment type="caution">
    <text evidence="6">The sequence shown here is derived from an EMBL/GenBank/DDBJ whole genome shotgun (WGS) entry which is preliminary data.</text>
</comment>
<protein>
    <recommendedName>
        <fullName evidence="5">ZZ-type domain-containing protein</fullName>
    </recommendedName>
</protein>
<reference evidence="6" key="1">
    <citation type="submission" date="2021-02" db="EMBL/GenBank/DDBJ databases">
        <authorList>
            <person name="Nowell W R."/>
        </authorList>
    </citation>
    <scope>NUCLEOTIDE SEQUENCE</scope>
</reference>
<dbReference type="PROSITE" id="PS50135">
    <property type="entry name" value="ZF_ZZ_2"/>
    <property type="match status" value="1"/>
</dbReference>
<keyword evidence="1" id="KW-0479">Metal-binding</keyword>
<dbReference type="GO" id="GO:0008270">
    <property type="term" value="F:zinc ion binding"/>
    <property type="evidence" value="ECO:0007669"/>
    <property type="project" value="UniProtKB-KW"/>
</dbReference>
<dbReference type="PANTHER" id="PTHR20930">
    <property type="entry name" value="OVARIAN CARCINOMA ANTIGEN CA125-RELATED"/>
    <property type="match status" value="1"/>
</dbReference>
<dbReference type="Pfam" id="PF00569">
    <property type="entry name" value="ZZ"/>
    <property type="match status" value="1"/>
</dbReference>
<dbReference type="SMART" id="SM00291">
    <property type="entry name" value="ZnF_ZZ"/>
    <property type="match status" value="2"/>
</dbReference>
<keyword evidence="2 4" id="KW-0863">Zinc-finger</keyword>
<gene>
    <name evidence="6" type="ORF">ZHD862_LOCUS35148</name>
</gene>
<evidence type="ECO:0000256" key="2">
    <source>
        <dbReference type="ARBA" id="ARBA00022771"/>
    </source>
</evidence>
<name>A0A815PFK5_9BILA</name>
<dbReference type="InterPro" id="IPR043145">
    <property type="entry name" value="Znf_ZZ_sf"/>
</dbReference>
<dbReference type="InterPro" id="IPR019220">
    <property type="entry name" value="DUF2135"/>
</dbReference>
<dbReference type="Proteomes" id="UP000663864">
    <property type="component" value="Unassembled WGS sequence"/>
</dbReference>
<dbReference type="PROSITE" id="PS01357">
    <property type="entry name" value="ZF_ZZ_1"/>
    <property type="match status" value="1"/>
</dbReference>
<evidence type="ECO:0000313" key="6">
    <source>
        <dbReference type="EMBL" id="CAF1448242.1"/>
    </source>
</evidence>
<evidence type="ECO:0000256" key="4">
    <source>
        <dbReference type="PROSITE-ProRule" id="PRU00228"/>
    </source>
</evidence>
<dbReference type="PANTHER" id="PTHR20930:SF0">
    <property type="entry name" value="PROTEIN ILRUN"/>
    <property type="match status" value="1"/>
</dbReference>
<organism evidence="6 7">
    <name type="scientific">Rotaria sordida</name>
    <dbReference type="NCBI Taxonomy" id="392033"/>
    <lineage>
        <taxon>Eukaryota</taxon>
        <taxon>Metazoa</taxon>
        <taxon>Spiralia</taxon>
        <taxon>Gnathifera</taxon>
        <taxon>Rotifera</taxon>
        <taxon>Eurotatoria</taxon>
        <taxon>Bdelloidea</taxon>
        <taxon>Philodinida</taxon>
        <taxon>Philodinidae</taxon>
        <taxon>Rotaria</taxon>
    </lineage>
</organism>